<dbReference type="RefSeq" id="XP_003068148.1">
    <property type="nucleotide sequence ID" value="XM_003068102.1"/>
</dbReference>
<accession>C5PBL9</accession>
<evidence type="ECO:0000313" key="2">
    <source>
        <dbReference type="Proteomes" id="UP000009084"/>
    </source>
</evidence>
<gene>
    <name evidence="1" type="ORF">CPC735_044470</name>
</gene>
<dbReference type="KEGG" id="cpw:9693631"/>
<sequence>MAQHDSLSTSGGLGLARLEGRLAERFFAPHTPTYGSKFQLDVSPVHSTSPVSQPINLKPATTCALKHNGFLAIAARAFQESVKLPDGPPPAVWAPHNKMHSYYEWLLYRFGAELQSNLRRQGVFDYLTFRNEWLRHGRSITDNIRAEWGLHPLGSTAAVKTTLETEYTEAAVRAVEATVKFPTMPPPEGWRLGDGLHPYYDTMLRRFHNHMCDMLEQWGAGLFQRRAEASDAVGSYKEYIIREYRKTWIQMFGIPDLKVSVDVQPSSVN</sequence>
<comment type="caution">
    <text evidence="1">The sequence shown here is derived from an EMBL/GenBank/DDBJ whole genome shotgun (WGS) entry which is preliminary data.</text>
</comment>
<name>C5PBL9_COCP7</name>
<evidence type="ECO:0000313" key="1">
    <source>
        <dbReference type="EMBL" id="EER26003.1"/>
    </source>
</evidence>
<dbReference type="HOGENOM" id="CLU_953064_0_0_1"/>
<dbReference type="VEuPathDB" id="FungiDB:CPC735_044470"/>
<dbReference type="EMBL" id="ACFW01000035">
    <property type="protein sequence ID" value="EER26003.1"/>
    <property type="molecule type" value="Genomic_DNA"/>
</dbReference>
<organism evidence="1 2">
    <name type="scientific">Coccidioides posadasii (strain C735)</name>
    <name type="common">Valley fever fungus</name>
    <dbReference type="NCBI Taxonomy" id="222929"/>
    <lineage>
        <taxon>Eukaryota</taxon>
        <taxon>Fungi</taxon>
        <taxon>Dikarya</taxon>
        <taxon>Ascomycota</taxon>
        <taxon>Pezizomycotina</taxon>
        <taxon>Eurotiomycetes</taxon>
        <taxon>Eurotiomycetidae</taxon>
        <taxon>Onygenales</taxon>
        <taxon>Onygenaceae</taxon>
        <taxon>Coccidioides</taxon>
    </lineage>
</organism>
<protein>
    <submittedName>
        <fullName evidence="1">Uncharacterized protein</fullName>
    </submittedName>
</protein>
<dbReference type="Proteomes" id="UP000009084">
    <property type="component" value="Unassembled WGS sequence"/>
</dbReference>
<dbReference type="OrthoDB" id="4182511at2759"/>
<proteinExistence type="predicted"/>
<dbReference type="AlphaFoldDB" id="C5PBL9"/>
<reference evidence="1 2" key="1">
    <citation type="journal article" date="2009" name="Genome Res.">
        <title>Comparative genomic analyses of the human fungal pathogens Coccidioides and their relatives.</title>
        <authorList>
            <person name="Sharpton T.J."/>
            <person name="Stajich J.E."/>
            <person name="Rounsley S.D."/>
            <person name="Gardner M.J."/>
            <person name="Wortman J.R."/>
            <person name="Jordar V.S."/>
            <person name="Maiti R."/>
            <person name="Kodira C.D."/>
            <person name="Neafsey D.E."/>
            <person name="Zeng Q."/>
            <person name="Hung C.-Y."/>
            <person name="McMahan C."/>
            <person name="Muszewska A."/>
            <person name="Grynberg M."/>
            <person name="Mandel M.A."/>
            <person name="Kellner E.M."/>
            <person name="Barker B.M."/>
            <person name="Galgiani J.N."/>
            <person name="Orbach M.J."/>
            <person name="Kirkland T.N."/>
            <person name="Cole G.T."/>
            <person name="Henn M.R."/>
            <person name="Birren B.W."/>
            <person name="Taylor J.W."/>
        </authorList>
    </citation>
    <scope>NUCLEOTIDE SEQUENCE [LARGE SCALE GENOMIC DNA]</scope>
    <source>
        <strain evidence="2">C735</strain>
    </source>
</reference>